<dbReference type="RefSeq" id="WP_267989034.1">
    <property type="nucleotide sequence ID" value="NZ_JAPJZI010000001.1"/>
</dbReference>
<feature type="transmembrane region" description="Helical" evidence="7">
    <location>
        <begin position="205"/>
        <end position="228"/>
    </location>
</feature>
<dbReference type="Gene3D" id="1.10.3720.10">
    <property type="entry name" value="MetI-like"/>
    <property type="match status" value="1"/>
</dbReference>
<dbReference type="EMBL" id="JAPJZI010000001">
    <property type="protein sequence ID" value="MDA5397575.1"/>
    <property type="molecule type" value="Genomic_DNA"/>
</dbReference>
<feature type="domain" description="ABC transmembrane type-1" evidence="8">
    <location>
        <begin position="74"/>
        <end position="284"/>
    </location>
</feature>
<evidence type="ECO:0000256" key="6">
    <source>
        <dbReference type="ARBA" id="ARBA00023136"/>
    </source>
</evidence>
<dbReference type="Pfam" id="PF00528">
    <property type="entry name" value="BPD_transp_1"/>
    <property type="match status" value="1"/>
</dbReference>
<name>A0A9X3UFV1_9HYPH</name>
<evidence type="ECO:0000256" key="2">
    <source>
        <dbReference type="ARBA" id="ARBA00022448"/>
    </source>
</evidence>
<feature type="transmembrane region" description="Helical" evidence="7">
    <location>
        <begin position="159"/>
        <end position="184"/>
    </location>
</feature>
<feature type="transmembrane region" description="Helical" evidence="7">
    <location>
        <begin position="266"/>
        <end position="285"/>
    </location>
</feature>
<dbReference type="PROSITE" id="PS50928">
    <property type="entry name" value="ABC_TM1"/>
    <property type="match status" value="1"/>
</dbReference>
<evidence type="ECO:0000256" key="4">
    <source>
        <dbReference type="ARBA" id="ARBA00022692"/>
    </source>
</evidence>
<evidence type="ECO:0000256" key="5">
    <source>
        <dbReference type="ARBA" id="ARBA00022989"/>
    </source>
</evidence>
<dbReference type="SUPFAM" id="SSF160964">
    <property type="entry name" value="MalF N-terminal region-like"/>
    <property type="match status" value="1"/>
</dbReference>
<keyword evidence="3" id="KW-1003">Cell membrane</keyword>
<comment type="similarity">
    <text evidence="7">Belongs to the binding-protein-dependent transport system permease family.</text>
</comment>
<dbReference type="InterPro" id="IPR035906">
    <property type="entry name" value="MetI-like_sf"/>
</dbReference>
<proteinExistence type="inferred from homology"/>
<reference evidence="9" key="1">
    <citation type="submission" date="2022-11" db="EMBL/GenBank/DDBJ databases">
        <title>Draft genome sequence of Hoeflea poritis E7-10 and Hoeflea prorocentri PM5-8, separated from scleractinian coral Porites lutea and marine dinoflagellate.</title>
        <authorList>
            <person name="Zhang G."/>
            <person name="Wei Q."/>
            <person name="Cai L."/>
        </authorList>
    </citation>
    <scope>NUCLEOTIDE SEQUENCE</scope>
    <source>
        <strain evidence="9">PM5-8</strain>
    </source>
</reference>
<dbReference type="CDD" id="cd06261">
    <property type="entry name" value="TM_PBP2"/>
    <property type="match status" value="1"/>
</dbReference>
<organism evidence="9 10">
    <name type="scientific">Hoeflea prorocentri</name>
    <dbReference type="NCBI Taxonomy" id="1922333"/>
    <lineage>
        <taxon>Bacteria</taxon>
        <taxon>Pseudomonadati</taxon>
        <taxon>Pseudomonadota</taxon>
        <taxon>Alphaproteobacteria</taxon>
        <taxon>Hyphomicrobiales</taxon>
        <taxon>Rhizobiaceae</taxon>
        <taxon>Hoeflea</taxon>
    </lineage>
</organism>
<accession>A0A9X3UFV1</accession>
<keyword evidence="6 7" id="KW-0472">Membrane</keyword>
<feature type="transmembrane region" description="Helical" evidence="7">
    <location>
        <begin position="20"/>
        <end position="41"/>
    </location>
</feature>
<evidence type="ECO:0000313" key="9">
    <source>
        <dbReference type="EMBL" id="MDA5397575.1"/>
    </source>
</evidence>
<dbReference type="GO" id="GO:0055085">
    <property type="term" value="P:transmembrane transport"/>
    <property type="evidence" value="ECO:0007669"/>
    <property type="project" value="InterPro"/>
</dbReference>
<sequence length="295" mass="33568">MAEQVKTRLFDDDRYMRWILIGPLLLFLVCFMLYPTLYSLYMSFTDYVMRGAPNFIGLDNYRAVLADDVFWAALGRTLYVLVLSISVELTLGMALALVLNRDFKGQGIVRGLCFIPLLVSPLSMSLMWNYILHIQFGVVNTVIGWAGFEPVGFLSTPGLALNTVAFITIWQWLPFSTFVLLAGLKGLPRDQYEAAQIDGASPWRIFFRLTLPMLKPLIIIIILLRTMWLMRLFDPLYGTTRGGLETELLDWMIYRVSFVFFDIGQGAAYALFALYITLIVGALMFKQLIKAMDGK</sequence>
<dbReference type="GO" id="GO:0005886">
    <property type="term" value="C:plasma membrane"/>
    <property type="evidence" value="ECO:0007669"/>
    <property type="project" value="UniProtKB-SubCell"/>
</dbReference>
<gene>
    <name evidence="9" type="ORF">OQ273_03215</name>
</gene>
<evidence type="ECO:0000256" key="7">
    <source>
        <dbReference type="RuleBase" id="RU363032"/>
    </source>
</evidence>
<feature type="transmembrane region" description="Helical" evidence="7">
    <location>
        <begin position="111"/>
        <end position="131"/>
    </location>
</feature>
<dbReference type="PANTHER" id="PTHR43005:SF1">
    <property type="entry name" value="SPERMIDINE_PUTRESCINE TRANSPORT SYSTEM PERMEASE PROTEIN"/>
    <property type="match status" value="1"/>
</dbReference>
<keyword evidence="4 7" id="KW-0812">Transmembrane</keyword>
<dbReference type="PANTHER" id="PTHR43005">
    <property type="entry name" value="BLR7065 PROTEIN"/>
    <property type="match status" value="1"/>
</dbReference>
<dbReference type="AlphaFoldDB" id="A0A9X3UFV1"/>
<protein>
    <submittedName>
        <fullName evidence="9">Sugar ABC transporter permease</fullName>
    </submittedName>
</protein>
<keyword evidence="2 7" id="KW-0813">Transport</keyword>
<comment type="caution">
    <text evidence="9">The sequence shown here is derived from an EMBL/GenBank/DDBJ whole genome shotgun (WGS) entry which is preliminary data.</text>
</comment>
<keyword evidence="5 7" id="KW-1133">Transmembrane helix</keyword>
<dbReference type="SUPFAM" id="SSF161098">
    <property type="entry name" value="MetI-like"/>
    <property type="match status" value="1"/>
</dbReference>
<evidence type="ECO:0000313" key="10">
    <source>
        <dbReference type="Proteomes" id="UP001151234"/>
    </source>
</evidence>
<feature type="transmembrane region" description="Helical" evidence="7">
    <location>
        <begin position="78"/>
        <end position="99"/>
    </location>
</feature>
<keyword evidence="10" id="KW-1185">Reference proteome</keyword>
<evidence type="ECO:0000256" key="3">
    <source>
        <dbReference type="ARBA" id="ARBA00022475"/>
    </source>
</evidence>
<dbReference type="Proteomes" id="UP001151234">
    <property type="component" value="Unassembled WGS sequence"/>
</dbReference>
<comment type="subcellular location">
    <subcellularLocation>
        <location evidence="1 7">Cell membrane</location>
        <topology evidence="1 7">Multi-pass membrane protein</topology>
    </subcellularLocation>
</comment>
<evidence type="ECO:0000259" key="8">
    <source>
        <dbReference type="PROSITE" id="PS50928"/>
    </source>
</evidence>
<evidence type="ECO:0000256" key="1">
    <source>
        <dbReference type="ARBA" id="ARBA00004651"/>
    </source>
</evidence>
<dbReference type="InterPro" id="IPR000515">
    <property type="entry name" value="MetI-like"/>
</dbReference>